<organism evidence="4 5">
    <name type="scientific">Flavobacterium zubiriense</name>
    <dbReference type="NCBI Taxonomy" id="3138075"/>
    <lineage>
        <taxon>Bacteria</taxon>
        <taxon>Pseudomonadati</taxon>
        <taxon>Bacteroidota</taxon>
        <taxon>Flavobacteriia</taxon>
        <taxon>Flavobacteriales</taxon>
        <taxon>Flavobacteriaceae</taxon>
        <taxon>Flavobacterium</taxon>
    </lineage>
</organism>
<dbReference type="RefSeq" id="WP_373406507.1">
    <property type="nucleotide sequence ID" value="NZ_JBCFQL010000008.1"/>
</dbReference>
<keyword evidence="1" id="KW-0328">Glycosyltransferase</keyword>
<gene>
    <name evidence="4" type="ORF">AAGV28_09085</name>
</gene>
<dbReference type="InterPro" id="IPR002495">
    <property type="entry name" value="Glyco_trans_8"/>
</dbReference>
<reference evidence="4 5" key="1">
    <citation type="submission" date="2024-04" db="EMBL/GenBank/DDBJ databases">
        <title>New Clade of Flavobacterium.</title>
        <authorList>
            <person name="Matos L."/>
            <person name="Proenca D.N."/>
            <person name="Fransisco R.M."/>
            <person name="Chung A.P."/>
            <person name="Maccario L."/>
            <person name="Sorensen S.J."/>
            <person name="Morais P.V."/>
        </authorList>
    </citation>
    <scope>NUCLEOTIDE SEQUENCE [LARGE SCALE GENOMIC DNA]</scope>
    <source>
        <strain evidence="4 5">FZUC8N2.13</strain>
    </source>
</reference>
<dbReference type="InterPro" id="IPR050748">
    <property type="entry name" value="Glycosyltrans_8_dom-fam"/>
</dbReference>
<evidence type="ECO:0000256" key="2">
    <source>
        <dbReference type="ARBA" id="ARBA00022679"/>
    </source>
</evidence>
<dbReference type="PANTHER" id="PTHR13778">
    <property type="entry name" value="GLYCOSYLTRANSFERASE 8 DOMAIN-CONTAINING PROTEIN"/>
    <property type="match status" value="1"/>
</dbReference>
<keyword evidence="2" id="KW-0808">Transferase</keyword>
<evidence type="ECO:0000256" key="1">
    <source>
        <dbReference type="ARBA" id="ARBA00022676"/>
    </source>
</evidence>
<dbReference type="EMBL" id="JBCFQL010000008">
    <property type="protein sequence ID" value="MFA9191522.1"/>
    <property type="molecule type" value="Genomic_DNA"/>
</dbReference>
<keyword evidence="5" id="KW-1185">Reference proteome</keyword>
<name>A0ABV4TF73_9FLAO</name>
<protein>
    <submittedName>
        <fullName evidence="4">Glycosyltransferase</fullName>
    </submittedName>
</protein>
<dbReference type="Pfam" id="PF01501">
    <property type="entry name" value="Glyco_transf_8"/>
    <property type="match status" value="1"/>
</dbReference>
<dbReference type="InterPro" id="IPR029044">
    <property type="entry name" value="Nucleotide-diphossugar_trans"/>
</dbReference>
<evidence type="ECO:0000313" key="5">
    <source>
        <dbReference type="Proteomes" id="UP001574169"/>
    </source>
</evidence>
<comment type="caution">
    <text evidence="4">The sequence shown here is derived from an EMBL/GenBank/DDBJ whole genome shotgun (WGS) entry which is preliminary data.</text>
</comment>
<evidence type="ECO:0000313" key="4">
    <source>
        <dbReference type="EMBL" id="MFA9191522.1"/>
    </source>
</evidence>
<accession>A0ABV4TF73</accession>
<dbReference type="Proteomes" id="UP001574169">
    <property type="component" value="Unassembled WGS sequence"/>
</dbReference>
<dbReference type="Gene3D" id="3.90.550.10">
    <property type="entry name" value="Spore Coat Polysaccharide Biosynthesis Protein SpsA, Chain A"/>
    <property type="match status" value="1"/>
</dbReference>
<proteinExistence type="predicted"/>
<sequence>MNIAFNINRLAMIGLGVTLNSLLKNCSNPKKINIYILCADLNYKDKENIHKLLFKYGLINIELIDFNVKEHFGFFSSLQGDWTPYGRLLLQDYIVDDAVLYLDADLVVELDVLLLDGFDFHGKAIAAVNGGQMRYALDHPFLCKEIGLDLDLAVFNSGILLMNLKVWREKDIKSQCLTFGKKYSDQLTSHDQTILNALFAGNFAFLPSKFNISWYANTKRPVGRIGILHFVGSPKPWDLFGRYLHKGFSVWKSYLDVDWKKAYYKYNYSDFVRAWHIRKSYARSFILKKKQNKLSRDFIKKSELP</sequence>
<evidence type="ECO:0000256" key="3">
    <source>
        <dbReference type="ARBA" id="ARBA00022723"/>
    </source>
</evidence>
<keyword evidence="3" id="KW-0479">Metal-binding</keyword>
<dbReference type="PANTHER" id="PTHR13778:SF47">
    <property type="entry name" value="LIPOPOLYSACCHARIDE 1,3-GALACTOSYLTRANSFERASE"/>
    <property type="match status" value="1"/>
</dbReference>
<dbReference type="SUPFAM" id="SSF53448">
    <property type="entry name" value="Nucleotide-diphospho-sugar transferases"/>
    <property type="match status" value="1"/>
</dbReference>